<dbReference type="AlphaFoldDB" id="A0A0U1PCU6"/>
<dbReference type="Pfam" id="PF03692">
    <property type="entry name" value="CxxCxxCC"/>
    <property type="match status" value="1"/>
</dbReference>
<dbReference type="EMBL" id="DF952439">
    <property type="protein sequence ID" value="GAN45932.1"/>
    <property type="molecule type" value="Genomic_DNA"/>
</dbReference>
<evidence type="ECO:0008006" key="2">
    <source>
        <dbReference type="Google" id="ProtNLM"/>
    </source>
</evidence>
<evidence type="ECO:0000313" key="1">
    <source>
        <dbReference type="EMBL" id="GAN45932.1"/>
    </source>
</evidence>
<reference evidence="1" key="1">
    <citation type="submission" date="2015-03" db="EMBL/GenBank/DDBJ databases">
        <title>Draft genome sequence of Mizugakiibacter sediminis skMP5.</title>
        <authorList>
            <person name="Watanabe T."/>
            <person name="Kojima H."/>
            <person name="Fukui M."/>
        </authorList>
    </citation>
    <scope>NUCLEOTIDE SEQUENCE</scope>
    <source>
        <strain evidence="1">SkMP5</strain>
    </source>
</reference>
<gene>
    <name evidence="1" type="ORF">MBSD_2526</name>
</gene>
<dbReference type="InterPro" id="IPR005358">
    <property type="entry name" value="Puta_zinc/iron-chelating_dom"/>
</dbReference>
<sequence length="270" mass="28733">MTTANTGTGGALRDIERAEARFLKEPTPANASGLSRAAAETVDRAYAAIAAQGGRPACRKGCHWCCVQTVAMSVFEAAPLVEHVRRAWTAEQRAALLERCRSVLAKLSAHATDADRIRQRIPCVFLQDDGGCGVYEARPLACRVFNSQDLAACRRVFEQGDLSQPPPGYSVSLALGYSPRVEPARLMFMRAAIGILERAGLAQVDAASQQVGLADGAHARILALFNLQLEKVLLELLDERGEAKLEAILAGAGGETLQAMAKTIAPVPAA</sequence>
<dbReference type="HOGENOM" id="CLU_1029796_0_0_6"/>
<proteinExistence type="predicted"/>
<accession>A0A0U1PCU6</accession>
<name>A0A0U1PCU6_9GAMM</name>
<protein>
    <recommendedName>
        <fullName evidence="2">Fe-S oxidoreductase</fullName>
    </recommendedName>
</protein>
<organism evidence="1">
    <name type="scientific">Mizugakiibacter sediminis</name>
    <dbReference type="NCBI Taxonomy" id="1475481"/>
    <lineage>
        <taxon>Bacteria</taxon>
        <taxon>Pseudomonadati</taxon>
        <taxon>Pseudomonadota</taxon>
        <taxon>Gammaproteobacteria</taxon>
        <taxon>Lysobacterales</taxon>
        <taxon>Rhodanobacteraceae</taxon>
        <taxon>Mizugakiibacter</taxon>
    </lineage>
</organism>